<gene>
    <name evidence="1" type="ORF">HAP41_0000000905</name>
</gene>
<organism evidence="1 2">
    <name type="scientific">Bradyrhizobium barranii subsp. apii</name>
    <dbReference type="NCBI Taxonomy" id="2819348"/>
    <lineage>
        <taxon>Bacteria</taxon>
        <taxon>Pseudomonadati</taxon>
        <taxon>Pseudomonadota</taxon>
        <taxon>Alphaproteobacteria</taxon>
        <taxon>Hyphomicrobiales</taxon>
        <taxon>Nitrobacteraceae</taxon>
        <taxon>Bradyrhizobium</taxon>
        <taxon>Bradyrhizobium barranii</taxon>
    </lineage>
</organism>
<dbReference type="EMBL" id="CP096255">
    <property type="protein sequence ID" value="UPT87765.1"/>
    <property type="molecule type" value="Genomic_DNA"/>
</dbReference>
<evidence type="ECO:0000313" key="1">
    <source>
        <dbReference type="EMBL" id="UPT87765.1"/>
    </source>
</evidence>
<proteinExistence type="predicted"/>
<evidence type="ECO:0000313" key="2">
    <source>
        <dbReference type="Proteomes" id="UP000551709"/>
    </source>
</evidence>
<sequence>MTEDTYVERLLHNPLGGPSSELDRAMFPEKPADAVNNPVLRDGVRTMLTKSLDKTLPALLQRLSPSR</sequence>
<reference evidence="1" key="2">
    <citation type="submission" date="2022-04" db="EMBL/GenBank/DDBJ databases">
        <authorList>
            <person name="Bromfield E.S.P."/>
            <person name="Cloutier S."/>
        </authorList>
    </citation>
    <scope>NUCLEOTIDE SEQUENCE</scope>
    <source>
        <strain evidence="1">1S5</strain>
    </source>
</reference>
<accession>A0A8T5V7G5</accession>
<reference evidence="1" key="1">
    <citation type="journal article" date="2017" name="Syst. Appl. Microbiol.">
        <title>Soybeans inoculated with root zone soils of Canadian native legumes harbour diverse and novel Bradyrhizobium spp. that possess agricultural potential.</title>
        <authorList>
            <person name="Bromfield E.S.P."/>
            <person name="Cloutier S."/>
            <person name="Tambong J.T."/>
            <person name="Tran Thi T.V."/>
        </authorList>
    </citation>
    <scope>NUCLEOTIDE SEQUENCE</scope>
    <source>
        <strain evidence="1">1S5</strain>
    </source>
</reference>
<dbReference type="Proteomes" id="UP000551709">
    <property type="component" value="Chromosome"/>
</dbReference>
<protein>
    <submittedName>
        <fullName evidence="1">Uncharacterized protein</fullName>
    </submittedName>
</protein>
<name>A0A8T5V7G5_9BRAD</name>
<dbReference type="AlphaFoldDB" id="A0A8T5V7G5"/>
<dbReference type="RefSeq" id="WP_166063867.1">
    <property type="nucleotide sequence ID" value="NZ_CP096251.1"/>
</dbReference>